<evidence type="ECO:0000313" key="2">
    <source>
        <dbReference type="Proteomes" id="UP000363270"/>
    </source>
</evidence>
<dbReference type="GO" id="GO:0003677">
    <property type="term" value="F:DNA binding"/>
    <property type="evidence" value="ECO:0007669"/>
    <property type="project" value="InterPro"/>
</dbReference>
<sequence>MAKFITRQITQTKVEAHIVKMNDDGTMIAEPIEPITLEGNVPADKAQQKLNQLRKGESPATVSKVEPSTEYYRMETTKFAELGEKIPAPTEQVKEA</sequence>
<name>A0A5Q2W7R5_9CAUD</name>
<dbReference type="InterPro" id="IPR035188">
    <property type="entry name" value="Histone-like_p6"/>
</dbReference>
<dbReference type="Pfam" id="PF17548">
    <property type="entry name" value="p6"/>
    <property type="match status" value="1"/>
</dbReference>
<dbReference type="EMBL" id="MN524845">
    <property type="protein sequence ID" value="QGH74232.1"/>
    <property type="molecule type" value="Genomic_DNA"/>
</dbReference>
<proteinExistence type="predicted"/>
<accession>A0A5Q2W7R5</accession>
<dbReference type="RefSeq" id="YP_009910609.1">
    <property type="nucleotide sequence ID" value="NC_049972.1"/>
</dbReference>
<organism evidence="1 2">
    <name type="scientific">Bacillus phage vB_Bpu_PumA2</name>
    <dbReference type="NCBI Taxonomy" id="2662128"/>
    <lineage>
        <taxon>Viruses</taxon>
        <taxon>Duplodnaviria</taxon>
        <taxon>Heunggongvirae</taxon>
        <taxon>Uroviricota</taxon>
        <taxon>Caudoviricetes</taxon>
        <taxon>Salasmaviridae</taxon>
        <taxon>Bundooravirus</taxon>
        <taxon>Bundooravirus PumA2</taxon>
    </lineage>
</organism>
<evidence type="ECO:0000313" key="1">
    <source>
        <dbReference type="EMBL" id="QGH74232.1"/>
    </source>
</evidence>
<dbReference type="GeneID" id="56239328"/>
<dbReference type="KEGG" id="vg:56239328"/>
<keyword evidence="2" id="KW-1185">Reference proteome</keyword>
<dbReference type="Proteomes" id="UP000363270">
    <property type="component" value="Segment"/>
</dbReference>
<protein>
    <submittedName>
        <fullName evidence="1">Uncharacterized protein</fullName>
    </submittedName>
</protein>
<reference evidence="1 2" key="1">
    <citation type="submission" date="2019-09" db="EMBL/GenBank/DDBJ databases">
        <title>Isolation and characterization of two phi29 phages that infect Bacillus pumilis.</title>
        <authorList>
            <person name="Batinovic S."/>
            <person name="Rice D."/>
            <person name="Beer M."/>
            <person name="Petrovski S."/>
        </authorList>
    </citation>
    <scope>NUCLEOTIDE SEQUENCE [LARGE SCALE GENOMIC DNA]</scope>
</reference>